<proteinExistence type="predicted"/>
<feature type="domain" description="PpiC" evidence="1">
    <location>
        <begin position="130"/>
        <end position="259"/>
    </location>
</feature>
<dbReference type="InterPro" id="IPR027304">
    <property type="entry name" value="Trigger_fact/SurA_dom_sf"/>
</dbReference>
<evidence type="ECO:0000259" key="1">
    <source>
        <dbReference type="Pfam" id="PF13145"/>
    </source>
</evidence>
<name>A0A3B0XUH2_9ZZZZ</name>
<dbReference type="AlphaFoldDB" id="A0A3B0XUH2"/>
<dbReference type="Gene3D" id="1.10.8.1040">
    <property type="match status" value="1"/>
</dbReference>
<dbReference type="InterPro" id="IPR000297">
    <property type="entry name" value="PPIase_PpiC"/>
</dbReference>
<gene>
    <name evidence="2" type="ORF">MNBD_GAMMA11-2302</name>
</gene>
<dbReference type="Gene3D" id="3.10.50.40">
    <property type="match status" value="1"/>
</dbReference>
<dbReference type="EMBL" id="UOFG01000098">
    <property type="protein sequence ID" value="VAW59804.1"/>
    <property type="molecule type" value="Genomic_DNA"/>
</dbReference>
<dbReference type="PANTHER" id="PTHR47245">
    <property type="entry name" value="PEPTIDYLPROLYL ISOMERASE"/>
    <property type="match status" value="1"/>
</dbReference>
<sequence>MYKNIKLFAGLQMLLLLASTQLACTQSSSTGGGADNSKVLATVNGEPITENQLVANLETLMGKKQAINQLKAAERRKILESMVMSRLIKQQAEKGFDKTQLSFYEQKARVYKEKIIVNDYLRENITSAPVSNEMVAEYYNKHPERFGAEEVLRYELLTTQHKLSEADRNQLLSVYGEIQIASEKTSDMQTLKNNIAKKGIELSYQKSVLRPGALNVQMKAILKQLEPGEVSALSMHKGRPYIFKLLERLKKPARPMSEVSAQIRKQLAPVALKKAINEQMEKLEPGAKIEYL</sequence>
<dbReference type="InterPro" id="IPR050245">
    <property type="entry name" value="PrsA_foldase"/>
</dbReference>
<evidence type="ECO:0000313" key="2">
    <source>
        <dbReference type="EMBL" id="VAW59804.1"/>
    </source>
</evidence>
<accession>A0A3B0XUH2</accession>
<dbReference type="GO" id="GO:0003755">
    <property type="term" value="F:peptidyl-prolyl cis-trans isomerase activity"/>
    <property type="evidence" value="ECO:0007669"/>
    <property type="project" value="InterPro"/>
</dbReference>
<dbReference type="SUPFAM" id="SSF109998">
    <property type="entry name" value="Triger factor/SurA peptide-binding domain-like"/>
    <property type="match status" value="1"/>
</dbReference>
<dbReference type="InterPro" id="IPR046357">
    <property type="entry name" value="PPIase_dom_sf"/>
</dbReference>
<dbReference type="Pfam" id="PF13623">
    <property type="entry name" value="SurA_N_2"/>
    <property type="match status" value="1"/>
</dbReference>
<reference evidence="2" key="1">
    <citation type="submission" date="2018-06" db="EMBL/GenBank/DDBJ databases">
        <authorList>
            <person name="Zhirakovskaya E."/>
        </authorList>
    </citation>
    <scope>NUCLEOTIDE SEQUENCE</scope>
</reference>
<dbReference type="Pfam" id="PF13145">
    <property type="entry name" value="Rotamase_2"/>
    <property type="match status" value="1"/>
</dbReference>
<dbReference type="PANTHER" id="PTHR47245:SF2">
    <property type="entry name" value="PEPTIDYL-PROLYL CIS-TRANS ISOMERASE HP_0175-RELATED"/>
    <property type="match status" value="1"/>
</dbReference>
<organism evidence="2">
    <name type="scientific">hydrothermal vent metagenome</name>
    <dbReference type="NCBI Taxonomy" id="652676"/>
    <lineage>
        <taxon>unclassified sequences</taxon>
        <taxon>metagenomes</taxon>
        <taxon>ecological metagenomes</taxon>
    </lineage>
</organism>
<protein>
    <recommendedName>
        <fullName evidence="1">PpiC domain-containing protein</fullName>
    </recommendedName>
</protein>
<dbReference type="Gene3D" id="1.10.4030.10">
    <property type="entry name" value="Porin chaperone SurA, peptide-binding domain"/>
    <property type="match status" value="1"/>
</dbReference>